<reference evidence="1 2" key="1">
    <citation type="submission" date="2018-01" db="EMBL/GenBank/DDBJ databases">
        <title>Genome characterization of the sugarcane-associated fungus Trichoderma ghanense CCMA-1212 and their application in lignocelulose bioconversion.</title>
        <authorList>
            <person name="Steindorff A.S."/>
            <person name="Mendes T.D."/>
            <person name="Vilela E.S.D."/>
            <person name="Rodrigues D.S."/>
            <person name="Formighieri E.F."/>
            <person name="Melo I.S."/>
            <person name="Favaro L.C.L."/>
        </authorList>
    </citation>
    <scope>NUCLEOTIDE SEQUENCE [LARGE SCALE GENOMIC DNA]</scope>
    <source>
        <strain evidence="1 2">CCMA-1212</strain>
    </source>
</reference>
<gene>
    <name evidence="1" type="ORF">CCMA1212_010543</name>
</gene>
<evidence type="ECO:0000313" key="1">
    <source>
        <dbReference type="EMBL" id="TFA97703.1"/>
    </source>
</evidence>
<sequence length="120" mass="13563">MCEYSTQRDPLTAKGMKLILPATRIGRRNDHIIGWSHSHGMILLSLLHESQRVERRQGAHYDDEAAQRSSGVYMLGVFDSALGRPTGSVELRVRLITAFQPTYCRRSMGELDVEAFDDVD</sequence>
<proteinExistence type="predicted"/>
<accession>A0ABY2GQD0</accession>
<dbReference type="GeneID" id="300582032"/>
<name>A0ABY2GQD0_9HYPO</name>
<evidence type="ECO:0000313" key="2">
    <source>
        <dbReference type="Proteomes" id="UP001642720"/>
    </source>
</evidence>
<protein>
    <submittedName>
        <fullName evidence="1">Uncharacterized protein</fullName>
    </submittedName>
</protein>
<dbReference type="Proteomes" id="UP001642720">
    <property type="component" value="Unassembled WGS sequence"/>
</dbReference>
<comment type="caution">
    <text evidence="1">The sequence shown here is derived from an EMBL/GenBank/DDBJ whole genome shotgun (WGS) entry which is preliminary data.</text>
</comment>
<keyword evidence="2" id="KW-1185">Reference proteome</keyword>
<dbReference type="EMBL" id="PPTA01000028">
    <property type="protein sequence ID" value="TFA97703.1"/>
    <property type="molecule type" value="Genomic_DNA"/>
</dbReference>
<dbReference type="RefSeq" id="XP_073553905.1">
    <property type="nucleotide sequence ID" value="XM_073707582.1"/>
</dbReference>
<organism evidence="1 2">
    <name type="scientific">Trichoderma ghanense</name>
    <dbReference type="NCBI Taxonomy" id="65468"/>
    <lineage>
        <taxon>Eukaryota</taxon>
        <taxon>Fungi</taxon>
        <taxon>Dikarya</taxon>
        <taxon>Ascomycota</taxon>
        <taxon>Pezizomycotina</taxon>
        <taxon>Sordariomycetes</taxon>
        <taxon>Hypocreomycetidae</taxon>
        <taxon>Hypocreales</taxon>
        <taxon>Hypocreaceae</taxon>
        <taxon>Trichoderma</taxon>
    </lineage>
</organism>